<keyword evidence="1" id="KW-0732">Signal</keyword>
<feature type="signal peptide" evidence="1">
    <location>
        <begin position="1"/>
        <end position="19"/>
    </location>
</feature>
<keyword evidence="3" id="KW-1185">Reference proteome</keyword>
<accession>A0A2I0IDG0</accession>
<gene>
    <name evidence="2" type="ORF">CRG98_037627</name>
</gene>
<evidence type="ECO:0000256" key="1">
    <source>
        <dbReference type="SAM" id="SignalP"/>
    </source>
</evidence>
<dbReference type="AlphaFoldDB" id="A0A2I0IDG0"/>
<evidence type="ECO:0000313" key="2">
    <source>
        <dbReference type="EMBL" id="PKI42009.1"/>
    </source>
</evidence>
<sequence length="90" mass="9651">MSKRSVKLARFCLHAPVRALALARLLLHASLHPSPCAPAIIHPGSSLHACMHMHARPRLGCSLTTSSLAHARHPRAPACARACPRVQPCV</sequence>
<protein>
    <recommendedName>
        <fullName evidence="4">Secreted protein</fullName>
    </recommendedName>
</protein>
<dbReference type="Proteomes" id="UP000233551">
    <property type="component" value="Unassembled WGS sequence"/>
</dbReference>
<comment type="caution">
    <text evidence="2">The sequence shown here is derived from an EMBL/GenBank/DDBJ whole genome shotgun (WGS) entry which is preliminary data.</text>
</comment>
<reference evidence="2 3" key="1">
    <citation type="submission" date="2017-11" db="EMBL/GenBank/DDBJ databases">
        <title>De-novo sequencing of pomegranate (Punica granatum L.) genome.</title>
        <authorList>
            <person name="Akparov Z."/>
            <person name="Amiraslanov A."/>
            <person name="Hajiyeva S."/>
            <person name="Abbasov M."/>
            <person name="Kaur K."/>
            <person name="Hamwieh A."/>
            <person name="Solovyev V."/>
            <person name="Salamov A."/>
            <person name="Braich B."/>
            <person name="Kosarev P."/>
            <person name="Mahmoud A."/>
            <person name="Hajiyev E."/>
            <person name="Babayeva S."/>
            <person name="Izzatullayeva V."/>
            <person name="Mammadov A."/>
            <person name="Mammadov A."/>
            <person name="Sharifova S."/>
            <person name="Ojaghi J."/>
            <person name="Eynullazada K."/>
            <person name="Bayramov B."/>
            <person name="Abdulazimova A."/>
            <person name="Shahmuradov I."/>
        </authorList>
    </citation>
    <scope>NUCLEOTIDE SEQUENCE [LARGE SCALE GENOMIC DNA]</scope>
    <source>
        <strain evidence="3">cv. AG2017</strain>
        <tissue evidence="2">Leaf</tissue>
    </source>
</reference>
<evidence type="ECO:0000313" key="3">
    <source>
        <dbReference type="Proteomes" id="UP000233551"/>
    </source>
</evidence>
<proteinExistence type="predicted"/>
<name>A0A2I0IDG0_PUNGR</name>
<evidence type="ECO:0008006" key="4">
    <source>
        <dbReference type="Google" id="ProtNLM"/>
    </source>
</evidence>
<dbReference type="EMBL" id="PGOL01003245">
    <property type="protein sequence ID" value="PKI42009.1"/>
    <property type="molecule type" value="Genomic_DNA"/>
</dbReference>
<feature type="chain" id="PRO_5014161185" description="Secreted protein" evidence="1">
    <location>
        <begin position="20"/>
        <end position="90"/>
    </location>
</feature>
<organism evidence="2 3">
    <name type="scientific">Punica granatum</name>
    <name type="common">Pomegranate</name>
    <dbReference type="NCBI Taxonomy" id="22663"/>
    <lineage>
        <taxon>Eukaryota</taxon>
        <taxon>Viridiplantae</taxon>
        <taxon>Streptophyta</taxon>
        <taxon>Embryophyta</taxon>
        <taxon>Tracheophyta</taxon>
        <taxon>Spermatophyta</taxon>
        <taxon>Magnoliopsida</taxon>
        <taxon>eudicotyledons</taxon>
        <taxon>Gunneridae</taxon>
        <taxon>Pentapetalae</taxon>
        <taxon>rosids</taxon>
        <taxon>malvids</taxon>
        <taxon>Myrtales</taxon>
        <taxon>Lythraceae</taxon>
        <taxon>Punica</taxon>
    </lineage>
</organism>